<organism evidence="1 2">
    <name type="scientific">Solanum tuberosum</name>
    <name type="common">Potato</name>
    <dbReference type="NCBI Taxonomy" id="4113"/>
    <lineage>
        <taxon>Eukaryota</taxon>
        <taxon>Viridiplantae</taxon>
        <taxon>Streptophyta</taxon>
        <taxon>Embryophyta</taxon>
        <taxon>Tracheophyta</taxon>
        <taxon>Spermatophyta</taxon>
        <taxon>Magnoliopsida</taxon>
        <taxon>eudicotyledons</taxon>
        <taxon>Gunneridae</taxon>
        <taxon>Pentapetalae</taxon>
        <taxon>asterids</taxon>
        <taxon>lamiids</taxon>
        <taxon>Solanales</taxon>
        <taxon>Solanaceae</taxon>
        <taxon>Solanoideae</taxon>
        <taxon>Solaneae</taxon>
        <taxon>Solanum</taxon>
    </lineage>
</organism>
<dbReference type="PANTHER" id="PTHR31286">
    <property type="entry name" value="GLYCINE-RICH CELL WALL STRUCTURAL PROTEIN 1.8-LIKE"/>
    <property type="match status" value="1"/>
</dbReference>
<name>A0ABQ7WA75_SOLTU</name>
<dbReference type="InterPro" id="IPR040256">
    <property type="entry name" value="At4g02000-like"/>
</dbReference>
<dbReference type="EMBL" id="JAIVGD010000003">
    <property type="protein sequence ID" value="KAH0776717.1"/>
    <property type="molecule type" value="Genomic_DNA"/>
</dbReference>
<protein>
    <submittedName>
        <fullName evidence="1">Uncharacterized protein</fullName>
    </submittedName>
</protein>
<evidence type="ECO:0000313" key="2">
    <source>
        <dbReference type="Proteomes" id="UP000826656"/>
    </source>
</evidence>
<reference evidence="1 2" key="1">
    <citation type="journal article" date="2021" name="bioRxiv">
        <title>Chromosome-scale and haplotype-resolved genome assembly of a tetraploid potato cultivar.</title>
        <authorList>
            <person name="Sun H."/>
            <person name="Jiao W.-B."/>
            <person name="Krause K."/>
            <person name="Campoy J.A."/>
            <person name="Goel M."/>
            <person name="Folz-Donahue K."/>
            <person name="Kukat C."/>
            <person name="Huettel B."/>
            <person name="Schneeberger K."/>
        </authorList>
    </citation>
    <scope>NUCLEOTIDE SEQUENCE [LARGE SCALE GENOMIC DNA]</scope>
    <source>
        <strain evidence="1">SolTubOtavaFocal</strain>
        <tissue evidence="1">Leaves</tissue>
    </source>
</reference>
<dbReference type="PANTHER" id="PTHR31286:SF79">
    <property type="entry name" value="N-6 ADENINE-SPECIFIC DNA METHYLASE"/>
    <property type="match status" value="1"/>
</dbReference>
<gene>
    <name evidence="1" type="ORF">KY290_008128</name>
</gene>
<comment type="caution">
    <text evidence="1">The sequence shown here is derived from an EMBL/GenBank/DDBJ whole genome shotgun (WGS) entry which is preliminary data.</text>
</comment>
<evidence type="ECO:0000313" key="1">
    <source>
        <dbReference type="EMBL" id="KAH0776717.1"/>
    </source>
</evidence>
<accession>A0ABQ7WA75</accession>
<sequence>MATTNKTRPSCTRVKVQVDLMSEFPKFVELEVVNEETKTSRVEKVHIQYDMLPKYCKLCKLQGHTKSVCRMLHPELRKPVQQEEKKEDIENEVFDVQTNVPMIKVGRHFMKWHPLIKSSQNKRMMTKKKGGDGVIIGNSSSTLNDECTNKDL</sequence>
<proteinExistence type="predicted"/>
<dbReference type="Proteomes" id="UP000826656">
    <property type="component" value="Unassembled WGS sequence"/>
</dbReference>
<keyword evidence="2" id="KW-1185">Reference proteome</keyword>